<dbReference type="RefSeq" id="WP_146848779.1">
    <property type="nucleotide sequence ID" value="NZ_BKAG01000003.1"/>
</dbReference>
<evidence type="ECO:0000313" key="1">
    <source>
        <dbReference type="EMBL" id="GEP41310.1"/>
    </source>
</evidence>
<name>A0A512M3K0_9BACT</name>
<protein>
    <recommendedName>
        <fullName evidence="3">YD repeat-containing protein</fullName>
    </recommendedName>
</protein>
<accession>A0A512M3K0</accession>
<dbReference type="Proteomes" id="UP000321577">
    <property type="component" value="Unassembled WGS sequence"/>
</dbReference>
<evidence type="ECO:0008006" key="3">
    <source>
        <dbReference type="Google" id="ProtNLM"/>
    </source>
</evidence>
<sequence>MPLIRPLLLVLCTLSIAWAGGKHLEVMAPYCQQMDYHGRPHCVIERRYETSDTGTQKLISTIRLEFDAEGNLLHEEEVDAANKKLSFADYKYDASGTWVSLVEQLEDEPVKSYQIFVDTASRRVAHVEPKTKQTEFYSYTAQGLINDTLLKTSAGKIIETTTFRRNASSHKEEQILTEKDEGRQSTEYLMQWSDKGFEIHSTFIMRHESDDRLITTYEHPDVDANGNWLICIETSTMHRPNGEKIPLPKETVKREITYHP</sequence>
<proteinExistence type="predicted"/>
<keyword evidence="2" id="KW-1185">Reference proteome</keyword>
<dbReference type="AlphaFoldDB" id="A0A512M3K0"/>
<organism evidence="1 2">
    <name type="scientific">Brevifollis gellanilyticus</name>
    <dbReference type="NCBI Taxonomy" id="748831"/>
    <lineage>
        <taxon>Bacteria</taxon>
        <taxon>Pseudomonadati</taxon>
        <taxon>Verrucomicrobiota</taxon>
        <taxon>Verrucomicrobiia</taxon>
        <taxon>Verrucomicrobiales</taxon>
        <taxon>Verrucomicrobiaceae</taxon>
    </lineage>
</organism>
<reference evidence="1 2" key="1">
    <citation type="submission" date="2019-07" db="EMBL/GenBank/DDBJ databases">
        <title>Whole genome shotgun sequence of Brevifollis gellanilyticus NBRC 108608.</title>
        <authorList>
            <person name="Hosoyama A."/>
            <person name="Uohara A."/>
            <person name="Ohji S."/>
            <person name="Ichikawa N."/>
        </authorList>
    </citation>
    <scope>NUCLEOTIDE SEQUENCE [LARGE SCALE GENOMIC DNA]</scope>
    <source>
        <strain evidence="1 2">NBRC 108608</strain>
    </source>
</reference>
<comment type="caution">
    <text evidence="1">The sequence shown here is derived from an EMBL/GenBank/DDBJ whole genome shotgun (WGS) entry which is preliminary data.</text>
</comment>
<dbReference type="EMBL" id="BKAG01000003">
    <property type="protein sequence ID" value="GEP41310.1"/>
    <property type="molecule type" value="Genomic_DNA"/>
</dbReference>
<evidence type="ECO:0000313" key="2">
    <source>
        <dbReference type="Proteomes" id="UP000321577"/>
    </source>
</evidence>
<gene>
    <name evidence="1" type="ORF">BGE01nite_06010</name>
</gene>